<feature type="transmembrane region" description="Helical" evidence="1">
    <location>
        <begin position="6"/>
        <end position="30"/>
    </location>
</feature>
<dbReference type="InParanoid" id="E3K8V5"/>
<dbReference type="RefSeq" id="XP_003325220.1">
    <property type="nucleotide sequence ID" value="XM_003325172.1"/>
</dbReference>
<keyword evidence="1" id="KW-0472">Membrane</keyword>
<organism evidence="2 3">
    <name type="scientific">Puccinia graminis f. sp. tritici (strain CRL 75-36-700-3 / race SCCL)</name>
    <name type="common">Black stem rust fungus</name>
    <dbReference type="NCBI Taxonomy" id="418459"/>
    <lineage>
        <taxon>Eukaryota</taxon>
        <taxon>Fungi</taxon>
        <taxon>Dikarya</taxon>
        <taxon>Basidiomycota</taxon>
        <taxon>Pucciniomycotina</taxon>
        <taxon>Pucciniomycetes</taxon>
        <taxon>Pucciniales</taxon>
        <taxon>Pucciniaceae</taxon>
        <taxon>Puccinia</taxon>
    </lineage>
</organism>
<evidence type="ECO:0000313" key="2">
    <source>
        <dbReference type="EMBL" id="EFP80801.1"/>
    </source>
</evidence>
<evidence type="ECO:0000313" key="3">
    <source>
        <dbReference type="Proteomes" id="UP000008783"/>
    </source>
</evidence>
<dbReference type="Proteomes" id="UP000008783">
    <property type="component" value="Unassembled WGS sequence"/>
</dbReference>
<dbReference type="VEuPathDB" id="FungiDB:PGTG_06757"/>
<reference evidence="3" key="2">
    <citation type="journal article" date="2011" name="Proc. Natl. Acad. Sci. U.S.A.">
        <title>Obligate biotrophy features unraveled by the genomic analysis of rust fungi.</title>
        <authorList>
            <person name="Duplessis S."/>
            <person name="Cuomo C.A."/>
            <person name="Lin Y.-C."/>
            <person name="Aerts A."/>
            <person name="Tisserant E."/>
            <person name="Veneault-Fourrey C."/>
            <person name="Joly D.L."/>
            <person name="Hacquard S."/>
            <person name="Amselem J."/>
            <person name="Cantarel B.L."/>
            <person name="Chiu R."/>
            <person name="Coutinho P.M."/>
            <person name="Feau N."/>
            <person name="Field M."/>
            <person name="Frey P."/>
            <person name="Gelhaye E."/>
            <person name="Goldberg J."/>
            <person name="Grabherr M.G."/>
            <person name="Kodira C.D."/>
            <person name="Kohler A."/>
            <person name="Kuees U."/>
            <person name="Lindquist E.A."/>
            <person name="Lucas S.M."/>
            <person name="Mago R."/>
            <person name="Mauceli E."/>
            <person name="Morin E."/>
            <person name="Murat C."/>
            <person name="Pangilinan J.L."/>
            <person name="Park R."/>
            <person name="Pearson M."/>
            <person name="Quesneville H."/>
            <person name="Rouhier N."/>
            <person name="Sakthikumar S."/>
            <person name="Salamov A.A."/>
            <person name="Schmutz J."/>
            <person name="Selles B."/>
            <person name="Shapiro H."/>
            <person name="Tanguay P."/>
            <person name="Tuskan G.A."/>
            <person name="Henrissat B."/>
            <person name="Van de Peer Y."/>
            <person name="Rouze P."/>
            <person name="Ellis J.G."/>
            <person name="Dodds P.N."/>
            <person name="Schein J.E."/>
            <person name="Zhong S."/>
            <person name="Hamelin R.C."/>
            <person name="Grigoriev I.V."/>
            <person name="Szabo L.J."/>
            <person name="Martin F."/>
        </authorList>
    </citation>
    <scope>NUCLEOTIDE SEQUENCE [LARGE SCALE GENOMIC DNA]</scope>
    <source>
        <strain evidence="3">CRL 75-36-700-3 / race SCCL</strain>
    </source>
</reference>
<keyword evidence="1" id="KW-1133">Transmembrane helix</keyword>
<dbReference type="KEGG" id="pgr:PGTG_06757"/>
<protein>
    <submittedName>
        <fullName evidence="2">Uncharacterized protein</fullName>
    </submittedName>
</protein>
<dbReference type="GeneID" id="10539821"/>
<keyword evidence="1" id="KW-0812">Transmembrane</keyword>
<name>E3K8V5_PUCGT</name>
<dbReference type="AlphaFoldDB" id="E3K8V5"/>
<proteinExistence type="predicted"/>
<dbReference type="HOGENOM" id="CLU_2777161_0_0_1"/>
<reference key="1">
    <citation type="submission" date="2007-01" db="EMBL/GenBank/DDBJ databases">
        <title>The Genome Sequence of Puccinia graminis f. sp. tritici Strain CRL 75-36-700-3.</title>
        <authorList>
            <consortium name="The Broad Institute Genome Sequencing Platform"/>
            <person name="Birren B."/>
            <person name="Lander E."/>
            <person name="Galagan J."/>
            <person name="Nusbaum C."/>
            <person name="Devon K."/>
            <person name="Cuomo C."/>
            <person name="Jaffe D."/>
            <person name="Butler J."/>
            <person name="Alvarez P."/>
            <person name="Gnerre S."/>
            <person name="Grabherr M."/>
            <person name="Mauceli E."/>
            <person name="Brockman W."/>
            <person name="Young S."/>
            <person name="LaButti K."/>
            <person name="Sykes S."/>
            <person name="DeCaprio D."/>
            <person name="Crawford M."/>
            <person name="Koehrsen M."/>
            <person name="Engels R."/>
            <person name="Montgomery P."/>
            <person name="Pearson M."/>
            <person name="Howarth C."/>
            <person name="Larson L."/>
            <person name="White J."/>
            <person name="Zeng Q."/>
            <person name="Kodira C."/>
            <person name="Yandava C."/>
            <person name="Alvarado L."/>
            <person name="O'Leary S."/>
            <person name="Szabo L."/>
            <person name="Dean R."/>
            <person name="Schein J."/>
        </authorList>
    </citation>
    <scope>NUCLEOTIDE SEQUENCE</scope>
    <source>
        <strain>CRL 75-36-700-3</strain>
    </source>
</reference>
<keyword evidence="3" id="KW-1185">Reference proteome</keyword>
<sequence>MSDCLRFILLTSHSLVLFFVLPPTLYHILYKRDPIYQGYRSLVILALLNIMPHPTTTPWTLFKSLDLSF</sequence>
<accession>E3K8V5</accession>
<evidence type="ECO:0000256" key="1">
    <source>
        <dbReference type="SAM" id="Phobius"/>
    </source>
</evidence>
<gene>
    <name evidence="2" type="ORF">PGTG_06757</name>
</gene>
<dbReference type="EMBL" id="DS178276">
    <property type="protein sequence ID" value="EFP80801.1"/>
    <property type="molecule type" value="Genomic_DNA"/>
</dbReference>